<comment type="caution">
    <text evidence="3">The sequence shown here is derived from an EMBL/GenBank/DDBJ whole genome shotgun (WGS) entry which is preliminary data.</text>
</comment>
<dbReference type="Proteomes" id="UP000256845">
    <property type="component" value="Unassembled WGS sequence"/>
</dbReference>
<dbReference type="Gene3D" id="3.30.1330.230">
    <property type="match status" value="1"/>
</dbReference>
<sequence length="431" mass="46269">MTVSVDVEGPKTGPSTNSVTGDVSVPKGCLTGTHRAVDPAETLRKITPHLARMGITRVANITGLDRVGIPVVAVYRPNARSVAVSQGKGFDLVAAQVSGLMEAIESYHAEHVKLPLRLASHTELCADAPVLDVSRLPRLSVSGFHGQKQMLWCEAVDLMADHPIWIPYEMVHTNYTRPLPTGSGNFQMSSNGLASGNHRLEAISHGICEVVERDAMSLWNLAGGTGNPVGRVDPASVIDPLCRHVLDHLLAAEISVGIWDVTSDVGIASFACAIVDTKPNHIGQFYSSHGSGTHPCAEIALLRALTEAAQTRLTYIAGARDDANRELFETARNPDRIAEVQRHLDNVDPAGFKAFGETGSYLSESLEEDLAYELECLKSVGIEEVAAVSLGGEDLGISVMRVIIPGLEGLHDAPGYIPGERARIRMEDMRQ</sequence>
<evidence type="ECO:0000259" key="2">
    <source>
        <dbReference type="PROSITE" id="PS51664"/>
    </source>
</evidence>
<dbReference type="PANTHER" id="PTHR37809">
    <property type="entry name" value="RIBOSOMAL PROTEIN S12 METHYLTHIOTRANSFERASE ACCESSORY FACTOR YCAO"/>
    <property type="match status" value="1"/>
</dbReference>
<dbReference type="AlphaFoldDB" id="A0A3D9H1I2"/>
<feature type="region of interest" description="Disordered" evidence="1">
    <location>
        <begin position="1"/>
        <end position="25"/>
    </location>
</feature>
<dbReference type="EMBL" id="QRDW01000023">
    <property type="protein sequence ID" value="RED43369.1"/>
    <property type="molecule type" value="Genomic_DNA"/>
</dbReference>
<evidence type="ECO:0000313" key="4">
    <source>
        <dbReference type="Proteomes" id="UP000256845"/>
    </source>
</evidence>
<protein>
    <submittedName>
        <fullName evidence="3">Ribosomal protein S12 methylthiotransferase accessory factor</fullName>
    </submittedName>
</protein>
<dbReference type="RefSeq" id="WP_115939659.1">
    <property type="nucleotide sequence ID" value="NZ_QRDW01000023.1"/>
</dbReference>
<evidence type="ECO:0000313" key="3">
    <source>
        <dbReference type="EMBL" id="RED43369.1"/>
    </source>
</evidence>
<reference evidence="3 4" key="1">
    <citation type="submission" date="2018-07" db="EMBL/GenBank/DDBJ databases">
        <title>Genomic Encyclopedia of Type Strains, Phase III (KMG-III): the genomes of soil and plant-associated and newly described type strains.</title>
        <authorList>
            <person name="Whitman W."/>
        </authorList>
    </citation>
    <scope>NUCLEOTIDE SEQUENCE [LARGE SCALE GENOMIC DNA]</scope>
    <source>
        <strain evidence="3 4">CECT 8488</strain>
    </source>
</reference>
<dbReference type="PANTHER" id="PTHR37809:SF1">
    <property type="entry name" value="RIBOSOMAL PROTEIN S12 METHYLTHIOTRANSFERASE ACCESSORY FACTOR YCAO"/>
    <property type="match status" value="1"/>
</dbReference>
<dbReference type="GO" id="GO:0016740">
    <property type="term" value="F:transferase activity"/>
    <property type="evidence" value="ECO:0007669"/>
    <property type="project" value="UniProtKB-KW"/>
</dbReference>
<proteinExistence type="predicted"/>
<keyword evidence="3" id="KW-0689">Ribosomal protein</keyword>
<dbReference type="InterPro" id="IPR003776">
    <property type="entry name" value="YcaO-like_dom"/>
</dbReference>
<name>A0A3D9H1I2_9PROT</name>
<dbReference type="Pfam" id="PF02624">
    <property type="entry name" value="YcaO"/>
    <property type="match status" value="1"/>
</dbReference>
<accession>A0A3D9H1I2</accession>
<keyword evidence="3" id="KW-0808">Transferase</keyword>
<dbReference type="NCBIfam" id="TIGR00702">
    <property type="entry name" value="YcaO-type kinase domain"/>
    <property type="match status" value="1"/>
</dbReference>
<organism evidence="3 4">
    <name type="scientific">Aestuariispira insulae</name>
    <dbReference type="NCBI Taxonomy" id="1461337"/>
    <lineage>
        <taxon>Bacteria</taxon>
        <taxon>Pseudomonadati</taxon>
        <taxon>Pseudomonadota</taxon>
        <taxon>Alphaproteobacteria</taxon>
        <taxon>Rhodospirillales</taxon>
        <taxon>Kiloniellaceae</taxon>
        <taxon>Aestuariispira</taxon>
    </lineage>
</organism>
<dbReference type="PROSITE" id="PS51664">
    <property type="entry name" value="YCAO"/>
    <property type="match status" value="1"/>
</dbReference>
<evidence type="ECO:0000256" key="1">
    <source>
        <dbReference type="SAM" id="MobiDB-lite"/>
    </source>
</evidence>
<keyword evidence="3" id="KW-0687">Ribonucleoprotein</keyword>
<feature type="domain" description="YcaO" evidence="2">
    <location>
        <begin position="87"/>
        <end position="431"/>
    </location>
</feature>
<gene>
    <name evidence="3" type="ORF">DFP90_12312</name>
</gene>
<dbReference type="GO" id="GO:0005840">
    <property type="term" value="C:ribosome"/>
    <property type="evidence" value="ECO:0007669"/>
    <property type="project" value="UniProtKB-KW"/>
</dbReference>
<dbReference type="OrthoDB" id="2379922at2"/>
<keyword evidence="4" id="KW-1185">Reference proteome</keyword>